<organism evidence="2 3">
    <name type="scientific">Bacillus zhangzhouensis</name>
    <dbReference type="NCBI Taxonomy" id="1178540"/>
    <lineage>
        <taxon>Bacteria</taxon>
        <taxon>Bacillati</taxon>
        <taxon>Bacillota</taxon>
        <taxon>Bacilli</taxon>
        <taxon>Bacillales</taxon>
        <taxon>Bacillaceae</taxon>
        <taxon>Bacillus</taxon>
    </lineage>
</organism>
<evidence type="ECO:0000313" key="3">
    <source>
        <dbReference type="Proteomes" id="UP000028091"/>
    </source>
</evidence>
<dbReference type="EMBL" id="JOTP01000001">
    <property type="protein sequence ID" value="KEP28372.1"/>
    <property type="molecule type" value="Genomic_DNA"/>
</dbReference>
<keyword evidence="1" id="KW-0812">Transmembrane</keyword>
<name>A0A081LGJ6_9BACI</name>
<evidence type="ECO:0000313" key="2">
    <source>
        <dbReference type="EMBL" id="KEP28372.1"/>
    </source>
</evidence>
<sequence length="62" mass="7436">MKKELFQVIFLSILLTYFIYHGMTSDFPVSYTIILIVAYLSVITYRIMKILRLRNNKERTES</sequence>
<dbReference type="AlphaFoldDB" id="A0A081LGJ6"/>
<evidence type="ECO:0000256" key="1">
    <source>
        <dbReference type="SAM" id="Phobius"/>
    </source>
</evidence>
<keyword evidence="3" id="KW-1185">Reference proteome</keyword>
<accession>A0A081LGJ6</accession>
<keyword evidence="1" id="KW-0472">Membrane</keyword>
<gene>
    <name evidence="2" type="ORF">BA70_01935</name>
</gene>
<feature type="transmembrane region" description="Helical" evidence="1">
    <location>
        <begin position="29"/>
        <end position="48"/>
    </location>
</feature>
<keyword evidence="1" id="KW-1133">Transmembrane helix</keyword>
<dbReference type="Proteomes" id="UP000028091">
    <property type="component" value="Unassembled WGS sequence"/>
</dbReference>
<feature type="transmembrane region" description="Helical" evidence="1">
    <location>
        <begin position="5"/>
        <end position="23"/>
    </location>
</feature>
<dbReference type="OrthoDB" id="2934595at2"/>
<dbReference type="eggNOG" id="ENOG5030E7J">
    <property type="taxonomic scope" value="Bacteria"/>
</dbReference>
<reference evidence="2 3" key="1">
    <citation type="submission" date="2012-09" db="EMBL/GenBank/DDBJ databases">
        <title>Genome Sequence of Bacillus sp. DW5-4.</title>
        <authorList>
            <person name="Lai Q."/>
            <person name="Liu Y."/>
            <person name="Shao Z."/>
        </authorList>
    </citation>
    <scope>NUCLEOTIDE SEQUENCE [LARGE SCALE GENOMIC DNA]</scope>
    <source>
        <strain evidence="2 3">DW5-4</strain>
    </source>
</reference>
<protein>
    <submittedName>
        <fullName evidence="2">Uncharacterized protein</fullName>
    </submittedName>
</protein>
<comment type="caution">
    <text evidence="2">The sequence shown here is derived from an EMBL/GenBank/DDBJ whole genome shotgun (WGS) entry which is preliminary data.</text>
</comment>
<dbReference type="RefSeq" id="WP_034317377.1">
    <property type="nucleotide sequence ID" value="NZ_JOTP01000001.1"/>
</dbReference>
<proteinExistence type="predicted"/>